<proteinExistence type="predicted"/>
<feature type="region of interest" description="Disordered" evidence="1">
    <location>
        <begin position="57"/>
        <end position="94"/>
    </location>
</feature>
<name>A0A699KSC1_TANCI</name>
<organism evidence="2">
    <name type="scientific">Tanacetum cinerariifolium</name>
    <name type="common">Dalmatian daisy</name>
    <name type="synonym">Chrysanthemum cinerariifolium</name>
    <dbReference type="NCBI Taxonomy" id="118510"/>
    <lineage>
        <taxon>Eukaryota</taxon>
        <taxon>Viridiplantae</taxon>
        <taxon>Streptophyta</taxon>
        <taxon>Embryophyta</taxon>
        <taxon>Tracheophyta</taxon>
        <taxon>Spermatophyta</taxon>
        <taxon>Magnoliopsida</taxon>
        <taxon>eudicotyledons</taxon>
        <taxon>Gunneridae</taxon>
        <taxon>Pentapetalae</taxon>
        <taxon>asterids</taxon>
        <taxon>campanulids</taxon>
        <taxon>Asterales</taxon>
        <taxon>Asteraceae</taxon>
        <taxon>Asteroideae</taxon>
        <taxon>Anthemideae</taxon>
        <taxon>Anthemidinae</taxon>
        <taxon>Tanacetum</taxon>
    </lineage>
</organism>
<evidence type="ECO:0000313" key="2">
    <source>
        <dbReference type="EMBL" id="GFB02294.1"/>
    </source>
</evidence>
<gene>
    <name evidence="2" type="ORF">Tci_674265</name>
</gene>
<feature type="region of interest" description="Disordered" evidence="1">
    <location>
        <begin position="193"/>
        <end position="228"/>
    </location>
</feature>
<feature type="region of interest" description="Disordered" evidence="1">
    <location>
        <begin position="1"/>
        <end position="26"/>
    </location>
</feature>
<reference evidence="2" key="1">
    <citation type="journal article" date="2019" name="Sci. Rep.">
        <title>Draft genome of Tanacetum cinerariifolium, the natural source of mosquito coil.</title>
        <authorList>
            <person name="Yamashiro T."/>
            <person name="Shiraishi A."/>
            <person name="Satake H."/>
            <person name="Nakayama K."/>
        </authorList>
    </citation>
    <scope>NUCLEOTIDE SEQUENCE</scope>
</reference>
<evidence type="ECO:0000256" key="1">
    <source>
        <dbReference type="SAM" id="MobiDB-lite"/>
    </source>
</evidence>
<feature type="compositionally biased region" description="Basic and acidic residues" evidence="1">
    <location>
        <begin position="209"/>
        <end position="228"/>
    </location>
</feature>
<accession>A0A699KSC1</accession>
<dbReference type="EMBL" id="BKCJ010535511">
    <property type="protein sequence ID" value="GFB02294.1"/>
    <property type="molecule type" value="Genomic_DNA"/>
</dbReference>
<protein>
    <submittedName>
        <fullName evidence="2">Uncharacterized protein</fullName>
    </submittedName>
</protein>
<feature type="non-terminal residue" evidence="2">
    <location>
        <position position="1"/>
    </location>
</feature>
<feature type="compositionally biased region" description="Polar residues" evidence="1">
    <location>
        <begin position="78"/>
        <end position="93"/>
    </location>
</feature>
<dbReference type="AlphaFoldDB" id="A0A699KSC1"/>
<comment type="caution">
    <text evidence="2">The sequence shown here is derived from an EMBL/GenBank/DDBJ whole genome shotgun (WGS) entry which is preliminary data.</text>
</comment>
<sequence length="228" mass="24665">DPSPGLGTGSPSVPVNTEPLRADEEPVLQPAEVKANSGGSFKPELFVVHPESVAARMKNRKCKTRGGSSRPHVKRNLASGSSISHATRAMTSTSKDDVPFLTVSDDAEAVVDNAVNMRSCELLEVIKKLKGECDVIKERERAREEESGSLQVKCEVAMSDFEKNPTVIALREKISTLSTKVKENKGNLDRMMLESQKGLTKEASTGGDIRLEPGTEDGVAFREEATRA</sequence>